<evidence type="ECO:0000313" key="2">
    <source>
        <dbReference type="EMBL" id="GBQ68001.1"/>
    </source>
</evidence>
<comment type="caution">
    <text evidence="2">The sequence shown here is derived from an EMBL/GenBank/DDBJ whole genome shotgun (WGS) entry which is preliminary data.</text>
</comment>
<organism evidence="2 3">
    <name type="scientific">Komagataeibacter intermedius NRIC 0521</name>
    <dbReference type="NCBI Taxonomy" id="1307934"/>
    <lineage>
        <taxon>Bacteria</taxon>
        <taxon>Pseudomonadati</taxon>
        <taxon>Pseudomonadota</taxon>
        <taxon>Alphaproteobacteria</taxon>
        <taxon>Acetobacterales</taxon>
        <taxon>Acetobacteraceae</taxon>
        <taxon>Komagataeibacter</taxon>
    </lineage>
</organism>
<reference evidence="2" key="1">
    <citation type="submission" date="2013-04" db="EMBL/GenBank/DDBJ databases">
        <title>The genome sequencing project of 58 acetic acid bacteria.</title>
        <authorList>
            <person name="Okamoto-Kainuma A."/>
            <person name="Ishikawa M."/>
            <person name="Umino S."/>
            <person name="Koizumi Y."/>
            <person name="Shiwa Y."/>
            <person name="Yoshikawa H."/>
            <person name="Matsutani M."/>
            <person name="Matsushita K."/>
        </authorList>
    </citation>
    <scope>NUCLEOTIDE SEQUENCE</scope>
    <source>
        <strain evidence="2">NRIC 0521</strain>
    </source>
</reference>
<proteinExistence type="predicted"/>
<keyword evidence="3" id="KW-1185">Reference proteome</keyword>
<protein>
    <recommendedName>
        <fullName evidence="4">Helix-turn-helix domain-containing protein</fullName>
    </recommendedName>
</protein>
<dbReference type="Pfam" id="PF13730">
    <property type="entry name" value="HTH_36"/>
    <property type="match status" value="1"/>
</dbReference>
<sequence>MSIKAINWAIMQEGLAPSPKLVLIVLANRANAQFKAWPALETICRESGLSDRTARRALCELEKASLIEHVGFSFRAKCYLLKVPSGFEMTVETADLTGQIDHVTGQNRHVTGHDDRLQENVTGQIDHVTGQIDHVTGHGDNVTGHHDRQTIRNHQRNHQEPEPAASAPEPTIDTAWRPLVKQVQDAAGYDLARLMPSAADGGEVRQWLADVTAKGHSVQSASEIVLMAVNAVMERRRDQGPPKTLRYFRNAVAEMAEATPTRAAARMEAAYLEYTKVEMRHKRRPKSWTAFQQEWSSVA</sequence>
<feature type="region of interest" description="Disordered" evidence="1">
    <location>
        <begin position="138"/>
        <end position="171"/>
    </location>
</feature>
<accession>A0ABQ0PGV1</accession>
<dbReference type="Proteomes" id="UP001061452">
    <property type="component" value="Unassembled WGS sequence"/>
</dbReference>
<evidence type="ECO:0000313" key="3">
    <source>
        <dbReference type="Proteomes" id="UP001061452"/>
    </source>
</evidence>
<gene>
    <name evidence="2" type="ORF">AA0521_1126</name>
</gene>
<name>A0ABQ0PGV1_9PROT</name>
<evidence type="ECO:0008006" key="4">
    <source>
        <dbReference type="Google" id="ProtNLM"/>
    </source>
</evidence>
<dbReference type="EMBL" id="BAQJ01000033">
    <property type="protein sequence ID" value="GBQ68001.1"/>
    <property type="molecule type" value="Genomic_DNA"/>
</dbReference>
<dbReference type="RefSeq" id="WP_082084758.1">
    <property type="nucleotide sequence ID" value="NZ_BAQJ01000033.1"/>
</dbReference>
<evidence type="ECO:0000256" key="1">
    <source>
        <dbReference type="SAM" id="MobiDB-lite"/>
    </source>
</evidence>